<accession>A0A5B7JP05</accession>
<name>A0A5B7JP05_PORTR</name>
<gene>
    <name evidence="2" type="ORF">E2C01_091590</name>
</gene>
<dbReference type="Proteomes" id="UP000324222">
    <property type="component" value="Unassembled WGS sequence"/>
</dbReference>
<evidence type="ECO:0000256" key="1">
    <source>
        <dbReference type="SAM" id="MobiDB-lite"/>
    </source>
</evidence>
<dbReference type="AlphaFoldDB" id="A0A5B7JP05"/>
<reference evidence="2 3" key="1">
    <citation type="submission" date="2019-05" db="EMBL/GenBank/DDBJ databases">
        <title>Another draft genome of Portunus trituberculatus and its Hox gene families provides insights of decapod evolution.</title>
        <authorList>
            <person name="Jeong J.-H."/>
            <person name="Song I."/>
            <person name="Kim S."/>
            <person name="Choi T."/>
            <person name="Kim D."/>
            <person name="Ryu S."/>
            <person name="Kim W."/>
        </authorList>
    </citation>
    <scope>NUCLEOTIDE SEQUENCE [LARGE SCALE GENOMIC DNA]</scope>
    <source>
        <tissue evidence="2">Muscle</tissue>
    </source>
</reference>
<proteinExistence type="predicted"/>
<feature type="compositionally biased region" description="Basic and acidic residues" evidence="1">
    <location>
        <begin position="19"/>
        <end position="29"/>
    </location>
</feature>
<evidence type="ECO:0000313" key="2">
    <source>
        <dbReference type="EMBL" id="MPC96335.1"/>
    </source>
</evidence>
<comment type="caution">
    <text evidence="2">The sequence shown here is derived from an EMBL/GenBank/DDBJ whole genome shotgun (WGS) entry which is preliminary data.</text>
</comment>
<sequence length="136" mass="15081">MTQLSSYTGHYSSARNKITRSEETEAEAKAEEEEEEEVWDGQPCIFLLHLANLILSSYTCSLHIVPRAAGTGTLERHSPLTPLPSPITSCHFNEAHDLTWDEAVIVWGRGVVRGDGGVSVRIGDMVSWRQLYTALP</sequence>
<feature type="compositionally biased region" description="Polar residues" evidence="1">
    <location>
        <begin position="1"/>
        <end position="16"/>
    </location>
</feature>
<keyword evidence="3" id="KW-1185">Reference proteome</keyword>
<protein>
    <submittedName>
        <fullName evidence="2">Uncharacterized protein</fullName>
    </submittedName>
</protein>
<organism evidence="2 3">
    <name type="scientific">Portunus trituberculatus</name>
    <name type="common">Swimming crab</name>
    <name type="synonym">Neptunus trituberculatus</name>
    <dbReference type="NCBI Taxonomy" id="210409"/>
    <lineage>
        <taxon>Eukaryota</taxon>
        <taxon>Metazoa</taxon>
        <taxon>Ecdysozoa</taxon>
        <taxon>Arthropoda</taxon>
        <taxon>Crustacea</taxon>
        <taxon>Multicrustacea</taxon>
        <taxon>Malacostraca</taxon>
        <taxon>Eumalacostraca</taxon>
        <taxon>Eucarida</taxon>
        <taxon>Decapoda</taxon>
        <taxon>Pleocyemata</taxon>
        <taxon>Brachyura</taxon>
        <taxon>Eubrachyura</taxon>
        <taxon>Portunoidea</taxon>
        <taxon>Portunidae</taxon>
        <taxon>Portuninae</taxon>
        <taxon>Portunus</taxon>
    </lineage>
</organism>
<dbReference type="EMBL" id="VSRR010105601">
    <property type="protein sequence ID" value="MPC96335.1"/>
    <property type="molecule type" value="Genomic_DNA"/>
</dbReference>
<evidence type="ECO:0000313" key="3">
    <source>
        <dbReference type="Proteomes" id="UP000324222"/>
    </source>
</evidence>
<feature type="region of interest" description="Disordered" evidence="1">
    <location>
        <begin position="1"/>
        <end position="36"/>
    </location>
</feature>